<evidence type="ECO:0000313" key="7">
    <source>
        <dbReference type="EMBL" id="KAG5464727.1"/>
    </source>
</evidence>
<dbReference type="RefSeq" id="XP_067058358.1">
    <property type="nucleotide sequence ID" value="XM_067202257.1"/>
</dbReference>
<proteinExistence type="inferred from homology"/>
<dbReference type="EMBL" id="JAFHLR010000036">
    <property type="protein sequence ID" value="KAG5464727.1"/>
    <property type="molecule type" value="Genomic_DNA"/>
</dbReference>
<reference evidence="8" key="2">
    <citation type="journal article" date="2021" name="Sci. Data">
        <title>Chromosome-scale genome sequencing, assembly and annotation of six genomes from subfamily Leishmaniinae.</title>
        <authorList>
            <person name="Almutairi H."/>
            <person name="Urbaniak M.D."/>
            <person name="Bates M.D."/>
            <person name="Jariyapan N."/>
            <person name="Kwakye-Nuako G."/>
            <person name="Thomaz Soccol V."/>
            <person name="Al-Salem W.S."/>
            <person name="Dillon R.J."/>
            <person name="Bates P.A."/>
            <person name="Gatherer D."/>
        </authorList>
    </citation>
    <scope>NUCLEOTIDE SEQUENCE [LARGE SCALE GENOMIC DNA]</scope>
</reference>
<evidence type="ECO:0000256" key="6">
    <source>
        <dbReference type="RuleBase" id="RU365002"/>
    </source>
</evidence>
<dbReference type="AlphaFoldDB" id="A0A836FLB3"/>
<evidence type="ECO:0000256" key="4">
    <source>
        <dbReference type="ARBA" id="ARBA00035393"/>
    </source>
</evidence>
<accession>A0A836FLB3</accession>
<evidence type="ECO:0000256" key="3">
    <source>
        <dbReference type="ARBA" id="ARBA00035306"/>
    </source>
</evidence>
<comment type="caution">
    <text evidence="7">The sequence shown here is derived from an EMBL/GenBank/DDBJ whole genome shotgun (WGS) entry which is preliminary data.</text>
</comment>
<evidence type="ECO:0000313" key="8">
    <source>
        <dbReference type="Proteomes" id="UP000674143"/>
    </source>
</evidence>
<dbReference type="EC" id="3.2.2.-" evidence="6"/>
<evidence type="ECO:0000256" key="1">
    <source>
        <dbReference type="ARBA" id="ARBA00022801"/>
    </source>
</evidence>
<dbReference type="PANTHER" id="PTHR21314:SF0">
    <property type="entry name" value="QUEUOSINE 5'-PHOSPHATE N-GLYCOSYLASE_HYDROLASE"/>
    <property type="match status" value="1"/>
</dbReference>
<dbReference type="KEGG" id="loi:92356191"/>
<comment type="function">
    <text evidence="6">Catalyzes the hydrolysis of queuosine 5'-phosphate, releasing the nucleobase queuine (q). Is required for salvage of queuine from exogenous queuosine (Q) that is imported and then converted to queuosine 5'-phosphate intracellularly.</text>
</comment>
<reference evidence="8" key="1">
    <citation type="journal article" date="2021" name="Microbiol. Resour. Announc.">
        <title>LGAAP: Leishmaniinae Genome Assembly and Annotation Pipeline.</title>
        <authorList>
            <person name="Almutairi H."/>
            <person name="Urbaniak M.D."/>
            <person name="Bates M.D."/>
            <person name="Jariyapan N."/>
            <person name="Kwakye-Nuako G."/>
            <person name="Thomaz-Soccol V."/>
            <person name="Al-Salem W.S."/>
            <person name="Dillon R.J."/>
            <person name="Bates P.A."/>
            <person name="Gatherer D."/>
        </authorList>
    </citation>
    <scope>NUCLEOTIDE SEQUENCE [LARGE SCALE GENOMIC DNA]</scope>
</reference>
<name>A0A836FLB3_9TRYP</name>
<dbReference type="Proteomes" id="UP000674143">
    <property type="component" value="Unassembled WGS sequence"/>
</dbReference>
<gene>
    <name evidence="7" type="ORF">LSCM4_00168</name>
</gene>
<comment type="similarity">
    <text evidence="2 6">Belongs to the QNG1 protein family.</text>
</comment>
<dbReference type="GO" id="GO:0006400">
    <property type="term" value="P:tRNA modification"/>
    <property type="evidence" value="ECO:0007669"/>
    <property type="project" value="TreeGrafter"/>
</dbReference>
<organism evidence="7 8">
    <name type="scientific">Leishmania orientalis</name>
    <dbReference type="NCBI Taxonomy" id="2249476"/>
    <lineage>
        <taxon>Eukaryota</taxon>
        <taxon>Discoba</taxon>
        <taxon>Euglenozoa</taxon>
        <taxon>Kinetoplastea</taxon>
        <taxon>Metakinetoplastina</taxon>
        <taxon>Trypanosomatida</taxon>
        <taxon>Trypanosomatidae</taxon>
        <taxon>Leishmaniinae</taxon>
        <taxon>Leishmania</taxon>
    </lineage>
</organism>
<evidence type="ECO:0000256" key="2">
    <source>
        <dbReference type="ARBA" id="ARBA00035119"/>
    </source>
</evidence>
<protein>
    <recommendedName>
        <fullName evidence="3 6">Queuosine 5'-phosphate N-glycosylase/hydrolase</fullName>
        <ecNumber evidence="6">3.2.2.-</ecNumber>
    </recommendedName>
    <alternativeName>
        <fullName evidence="4 6">Queuosine-nucleotide N-glycosylase/hydrolase</fullName>
    </alternativeName>
</protein>
<evidence type="ECO:0000256" key="5">
    <source>
        <dbReference type="ARBA" id="ARBA00048204"/>
    </source>
</evidence>
<dbReference type="GeneID" id="92356191"/>
<dbReference type="Pfam" id="PF10343">
    <property type="entry name" value="Q_salvage"/>
    <property type="match status" value="1"/>
</dbReference>
<sequence length="545" mass="58942">MAHTVPSCYMGESVRSTVHRLFGARSDAPLTVLHATVPPVAASLLQERANLLDTILDCIRDQLYPENSTSVANAATGSCAATNHWLRSVPESLRCDEAAVVNYLGMMVAIDFCHWAEVPRDADRRTTAKIGEKVTGFAGFYAAVEPPSGDAVLANASAPSSAPIAELFTESSRTAPNDVGSPPAATVATGALLRGSAAMMYLLRRAVEVHQLPWFDPEFLQRFRGDTEAAMGALRVCFLGCEKDGVTPLWMPCSRERVELLLSLAEAFVARRTSYYALLRECGGFIFAPHTAVTATAPCGLVPALVRFHPRYRDFVRVPAEALGCMGVNAGEDAGGVCVVPVLKLGQLTALAFEQVLPELWRSQATSSASAKTQVCTAPPSAPPDSWLTDQAALIVSYSAAFRTAEQQRALSGVFADRAKLSICCDYQIPKTLRAAGLLVYDDHLARMVDEHVLLLPGSAEEVSIRVAALIAAERLLEFLNTPLQQRSLLPRGDRAAGAEGPEAPERLPAYRPCDAIHLDFALWHVGRYMLPSEARHHLCRTIMY</sequence>
<keyword evidence="1 6" id="KW-0378">Hydrolase</keyword>
<dbReference type="PANTHER" id="PTHR21314">
    <property type="entry name" value="QUEUOSINE 5'-PHOSPHATE N-GLYCOSYLASE_HYDROLASE-RELATED"/>
    <property type="match status" value="1"/>
</dbReference>
<dbReference type="InterPro" id="IPR019438">
    <property type="entry name" value="Q_salvage"/>
</dbReference>
<comment type="catalytic activity">
    <reaction evidence="5 6">
        <text>queuosine 5'-phosphate + H2O = queuine + D-ribose 5-phosphate</text>
        <dbReference type="Rhea" id="RHEA:75387"/>
        <dbReference type="ChEBI" id="CHEBI:15377"/>
        <dbReference type="ChEBI" id="CHEBI:17433"/>
        <dbReference type="ChEBI" id="CHEBI:78346"/>
        <dbReference type="ChEBI" id="CHEBI:194371"/>
    </reaction>
    <physiologicalReaction direction="left-to-right" evidence="5 6">
        <dbReference type="Rhea" id="RHEA:75388"/>
    </physiologicalReaction>
</comment>
<dbReference type="GO" id="GO:0016787">
    <property type="term" value="F:hydrolase activity"/>
    <property type="evidence" value="ECO:0007669"/>
    <property type="project" value="UniProtKB-KW"/>
</dbReference>
<keyword evidence="8" id="KW-1185">Reference proteome</keyword>